<gene>
    <name evidence="3" type="ORF">ERS852582_01439</name>
</gene>
<dbReference type="EMBL" id="CYXN01000009">
    <property type="protein sequence ID" value="CUM99029.1"/>
    <property type="molecule type" value="Genomic_DNA"/>
</dbReference>
<feature type="domain" description="Endonuclease GajA/Old nuclease/RecF-like AAA" evidence="1">
    <location>
        <begin position="137"/>
        <end position="316"/>
    </location>
</feature>
<dbReference type="Pfam" id="PF20469">
    <property type="entry name" value="OLD-like_TOPRIM"/>
    <property type="match status" value="1"/>
</dbReference>
<dbReference type="SUPFAM" id="SSF52540">
    <property type="entry name" value="P-loop containing nucleoside triphosphate hydrolases"/>
    <property type="match status" value="1"/>
</dbReference>
<evidence type="ECO:0000259" key="2">
    <source>
        <dbReference type="Pfam" id="PF20469"/>
    </source>
</evidence>
<dbReference type="RefSeq" id="WP_055185933.1">
    <property type="nucleotide sequence ID" value="NZ_CYXN01000009.1"/>
</dbReference>
<dbReference type="InterPro" id="IPR034139">
    <property type="entry name" value="TOPRIM_OLD"/>
</dbReference>
<dbReference type="InterPro" id="IPR051396">
    <property type="entry name" value="Bact_Antivir_Def_Nuclease"/>
</dbReference>
<feature type="domain" description="OLD protein-like TOPRIM" evidence="2">
    <location>
        <begin position="364"/>
        <end position="428"/>
    </location>
</feature>
<organism evidence="3 4">
    <name type="scientific">Faecalibacterium prausnitzii</name>
    <dbReference type="NCBI Taxonomy" id="853"/>
    <lineage>
        <taxon>Bacteria</taxon>
        <taxon>Bacillati</taxon>
        <taxon>Bacillota</taxon>
        <taxon>Clostridia</taxon>
        <taxon>Eubacteriales</taxon>
        <taxon>Oscillospiraceae</taxon>
        <taxon>Faecalibacterium</taxon>
    </lineage>
</organism>
<dbReference type="Proteomes" id="UP000095649">
    <property type="component" value="Unassembled WGS sequence"/>
</dbReference>
<evidence type="ECO:0000313" key="3">
    <source>
        <dbReference type="EMBL" id="CUM99029.1"/>
    </source>
</evidence>
<accession>A0A173TAE9</accession>
<evidence type="ECO:0000313" key="4">
    <source>
        <dbReference type="Proteomes" id="UP000095649"/>
    </source>
</evidence>
<dbReference type="Gene3D" id="3.40.50.300">
    <property type="entry name" value="P-loop containing nucleotide triphosphate hydrolases"/>
    <property type="match status" value="1"/>
</dbReference>
<dbReference type="InterPro" id="IPR027417">
    <property type="entry name" value="P-loop_NTPase"/>
</dbReference>
<name>A0A173TAE9_9FIRM</name>
<dbReference type="AlphaFoldDB" id="A0A173TAE9"/>
<dbReference type="Pfam" id="PF13175">
    <property type="entry name" value="AAA_15"/>
    <property type="match status" value="2"/>
</dbReference>
<dbReference type="PANTHER" id="PTHR43581:SF4">
    <property type="entry name" value="ATP_GTP PHOSPHATASE"/>
    <property type="match status" value="1"/>
</dbReference>
<dbReference type="CDD" id="cd01026">
    <property type="entry name" value="TOPRIM_OLD"/>
    <property type="match status" value="1"/>
</dbReference>
<dbReference type="InterPro" id="IPR041685">
    <property type="entry name" value="AAA_GajA/Old/RecF-like"/>
</dbReference>
<protein>
    <submittedName>
        <fullName evidence="3">Recombination protein F</fullName>
    </submittedName>
</protein>
<proteinExistence type="predicted"/>
<dbReference type="OrthoDB" id="1093370at2"/>
<sequence>MRFEKVCIKGFRNFDDTEVIFQKKTLIIGANDVGKSNLLYALRILFDKTISEHDLELTESDYNAYSGTDTIEITAYLCEVTEDCLLSTFGSAVKDGKVVIRYTNQKNGTYKILTGYDVSTLSELQTRQYIKRLNMQYVDTNRNLFSFLSREKSKILQIAKEKLSEEATASDSQKINEIQNDLDKINESISSLQYISTSLAQVNRELGELSVHNEDQTVRFVAGESKADKMLDNLVLAYSTGDTPLSIGGDGRNNQIFLATWIAKQHLQKNIDHVTFYAIEEPEAHLHPHQQRKLSAYIQNSFDEQILITTHSLHIASKFEPASIVRLYSENKCSFASCGGCSELLKSVFDNFGYRLNALSAETFFSDGVFLVEGTSEVLFYTALARELKLDLDRHNISILSVEGVGFKPYVAICNALNISWVLRTDNDIFSKTSVTSVKKYYAGISRGIGIVKDIGDNKTGLIEYWNQHSQENEWPKDAEIPEDAKKLNEYIRTNIKDLGIFLSAVDLENDLASSELKDTLMNHYGKRNHDDLVNAMQKKKAENMMEFLTKNHKKLSCLEESQIVEPLTSLIRITTERTRPDNGERTN</sequence>
<dbReference type="PANTHER" id="PTHR43581">
    <property type="entry name" value="ATP/GTP PHOSPHATASE"/>
    <property type="match status" value="1"/>
</dbReference>
<evidence type="ECO:0000259" key="1">
    <source>
        <dbReference type="Pfam" id="PF13175"/>
    </source>
</evidence>
<feature type="domain" description="Endonuclease GajA/Old nuclease/RecF-like AAA" evidence="1">
    <location>
        <begin position="1"/>
        <end position="81"/>
    </location>
</feature>
<reference evidence="3 4" key="1">
    <citation type="submission" date="2015-09" db="EMBL/GenBank/DDBJ databases">
        <authorList>
            <consortium name="Pathogen Informatics"/>
        </authorList>
    </citation>
    <scope>NUCLEOTIDE SEQUENCE [LARGE SCALE GENOMIC DNA]</scope>
    <source>
        <strain evidence="3 4">2789STDY5834970</strain>
    </source>
</reference>